<evidence type="ECO:0000313" key="2">
    <source>
        <dbReference type="Proteomes" id="UP000823862"/>
    </source>
</evidence>
<dbReference type="InterPro" id="IPR021272">
    <property type="entry name" value="DUF2851"/>
</dbReference>
<proteinExistence type="predicted"/>
<organism evidence="1 2">
    <name type="scientific">Candidatus Bacteroides avicola</name>
    <dbReference type="NCBI Taxonomy" id="2838468"/>
    <lineage>
        <taxon>Bacteria</taxon>
        <taxon>Pseudomonadati</taxon>
        <taxon>Bacteroidota</taxon>
        <taxon>Bacteroidia</taxon>
        <taxon>Bacteroidales</taxon>
        <taxon>Bacteroidaceae</taxon>
        <taxon>Bacteroides</taxon>
    </lineage>
</organism>
<sequence length="428" mass="49108">MEQLLHYVWRHRLFPLRPLSTTDGLPLEVVDPGLPNTDAGPDFFNAKVRVDGTLWVGNVEVHEHSSDWVRHGHDRDRAYDNVVLHVVGEADCKVCRSDGHPVNQLQLACPDDVRCRYEELRRADVFPPCRAVLSALSPLKVHGWLSALQAERLSRKADAIGLRLQQNGNHWEDAFFVTLARNFGFGLNADAFEAWALRIPLRAVDKHRDSLFQIEALFFGLAGLLDNDPACDADDYAASLQREFAYLRHKFSLPEPLPRDRWRFLRLRPSGFPHVRLAQLAWIYQHREGLFSRAMEPDTLDEVRRLFLAGTSPYWDVHYHFGSATAKRVKQLGAKAVDLVVLNTVIPFLYAYGRHRSEEHLCERAARFMDELKAEDNSIIRQWAAAGLPVRTAADSQALLQLKNAYCDRRDCLRCRFGYEYLKSTENR</sequence>
<dbReference type="EMBL" id="DWZI01000035">
    <property type="protein sequence ID" value="HJA85738.1"/>
    <property type="molecule type" value="Genomic_DNA"/>
</dbReference>
<comment type="caution">
    <text evidence="1">The sequence shown here is derived from an EMBL/GenBank/DDBJ whole genome shotgun (WGS) entry which is preliminary data.</text>
</comment>
<name>A0A9D2HX33_9BACE</name>
<reference evidence="1" key="2">
    <citation type="submission" date="2021-04" db="EMBL/GenBank/DDBJ databases">
        <authorList>
            <person name="Gilroy R."/>
        </authorList>
    </citation>
    <scope>NUCLEOTIDE SEQUENCE</scope>
    <source>
        <strain evidence="1">ChiHjej12B11-9795</strain>
    </source>
</reference>
<dbReference type="AlphaFoldDB" id="A0A9D2HX33"/>
<dbReference type="Proteomes" id="UP000823862">
    <property type="component" value="Unassembled WGS sequence"/>
</dbReference>
<evidence type="ECO:0000313" key="1">
    <source>
        <dbReference type="EMBL" id="HJA85738.1"/>
    </source>
</evidence>
<reference evidence="1" key="1">
    <citation type="journal article" date="2021" name="PeerJ">
        <title>Extensive microbial diversity within the chicken gut microbiome revealed by metagenomics and culture.</title>
        <authorList>
            <person name="Gilroy R."/>
            <person name="Ravi A."/>
            <person name="Getino M."/>
            <person name="Pursley I."/>
            <person name="Horton D.L."/>
            <person name="Alikhan N.F."/>
            <person name="Baker D."/>
            <person name="Gharbi K."/>
            <person name="Hall N."/>
            <person name="Watson M."/>
            <person name="Adriaenssens E.M."/>
            <person name="Foster-Nyarko E."/>
            <person name="Jarju S."/>
            <person name="Secka A."/>
            <person name="Antonio M."/>
            <person name="Oren A."/>
            <person name="Chaudhuri R.R."/>
            <person name="La Ragione R."/>
            <person name="Hildebrand F."/>
            <person name="Pallen M.J."/>
        </authorList>
    </citation>
    <scope>NUCLEOTIDE SEQUENCE</scope>
    <source>
        <strain evidence="1">ChiHjej12B11-9795</strain>
    </source>
</reference>
<accession>A0A9D2HX33</accession>
<dbReference type="Pfam" id="PF11013">
    <property type="entry name" value="DUF2851"/>
    <property type="match status" value="1"/>
</dbReference>
<gene>
    <name evidence="1" type="ORF">H9950_06040</name>
</gene>
<protein>
    <submittedName>
        <fullName evidence="1">DUF2851 family protein</fullName>
    </submittedName>
</protein>